<organism evidence="2 3">
    <name type="scientific">Phlyctema vagabunda</name>
    <dbReference type="NCBI Taxonomy" id="108571"/>
    <lineage>
        <taxon>Eukaryota</taxon>
        <taxon>Fungi</taxon>
        <taxon>Dikarya</taxon>
        <taxon>Ascomycota</taxon>
        <taxon>Pezizomycotina</taxon>
        <taxon>Leotiomycetes</taxon>
        <taxon>Helotiales</taxon>
        <taxon>Dermateaceae</taxon>
        <taxon>Phlyctema</taxon>
    </lineage>
</organism>
<proteinExistence type="predicted"/>
<evidence type="ECO:0000259" key="1">
    <source>
        <dbReference type="Pfam" id="PF24864"/>
    </source>
</evidence>
<protein>
    <recommendedName>
        <fullName evidence="1">DUF7730 domain-containing protein</fullName>
    </recommendedName>
</protein>
<evidence type="ECO:0000313" key="2">
    <source>
        <dbReference type="EMBL" id="KAL3419892.1"/>
    </source>
</evidence>
<comment type="caution">
    <text evidence="2">The sequence shown here is derived from an EMBL/GenBank/DDBJ whole genome shotgun (WGS) entry which is preliminary data.</text>
</comment>
<dbReference type="InterPro" id="IPR056632">
    <property type="entry name" value="DUF7730"/>
</dbReference>
<dbReference type="PANTHER" id="PTHR38790">
    <property type="entry name" value="2EXR DOMAIN-CONTAINING PROTEIN-RELATED"/>
    <property type="match status" value="1"/>
</dbReference>
<reference evidence="2 3" key="1">
    <citation type="submission" date="2024-06" db="EMBL/GenBank/DDBJ databases">
        <title>Complete genome of Phlyctema vagabunda strain 19-DSS-EL-015.</title>
        <authorList>
            <person name="Fiorenzani C."/>
        </authorList>
    </citation>
    <scope>NUCLEOTIDE SEQUENCE [LARGE SCALE GENOMIC DNA]</scope>
    <source>
        <strain evidence="2 3">19-DSS-EL-015</strain>
    </source>
</reference>
<dbReference type="EMBL" id="JBFCZG010000007">
    <property type="protein sequence ID" value="KAL3419892.1"/>
    <property type="molecule type" value="Genomic_DNA"/>
</dbReference>
<evidence type="ECO:0000313" key="3">
    <source>
        <dbReference type="Proteomes" id="UP001629113"/>
    </source>
</evidence>
<gene>
    <name evidence="2" type="ORF">PVAG01_08391</name>
</gene>
<name>A0ABR4P9G8_9HELO</name>
<accession>A0ABR4P9G8</accession>
<keyword evidence="3" id="KW-1185">Reference proteome</keyword>
<dbReference type="Proteomes" id="UP001629113">
    <property type="component" value="Unassembled WGS sequence"/>
</dbReference>
<sequence length="358" mass="41596">MASVITIPQNRARKSDLVAQIQLGIKKIFFYRPLLLYIKLSDSTWISSTLSRTTAPPKEFARSVGIKITPSIATPLPPRRKRALTLPLPQSIPGIARGFRLHMQKTDDQTMAPFFRLPKELRRLIYEEVLAGGARNRVIHILPKFGRFGHWRCRMQHGHTLCDPEGTQCLAAWLAYKTRIFHRFNAGIFELKTDDGILPFLMTCRAVYSEGIEVLYSRNVFHFYDPGDIRYFERKTLPQRLNSIHSIMLDWGAVFSIFNPDNGEPRHDEREFALWSETWAILLGMESLQEVRVLVMKSEHEISLERRVHMCEPMRKMQGLRVFELVLPFDDDQDWTFAQDAPFKVVREKKRVTNPTEG</sequence>
<dbReference type="Pfam" id="PF24864">
    <property type="entry name" value="DUF7730"/>
    <property type="match status" value="1"/>
</dbReference>
<feature type="domain" description="DUF7730" evidence="1">
    <location>
        <begin position="108"/>
        <end position="335"/>
    </location>
</feature>